<name>A0ABY9Q7B1_GEOTD</name>
<accession>A0ABY9Q7B1</accession>
<keyword evidence="1" id="KW-0732">Signal</keyword>
<evidence type="ECO:0000313" key="2">
    <source>
        <dbReference type="EMBL" id="WMV74749.1"/>
    </source>
</evidence>
<reference evidence="2 3" key="1">
    <citation type="submission" date="2023-08" db="EMBL/GenBank/DDBJ databases">
        <title>Complete genome sequence of Geobacillus thermodenitrificans K1041, a genetically tractable strain representative of the genus Geobacillus.</title>
        <authorList>
            <person name="Kani S."/>
            <person name="Suzuki H."/>
        </authorList>
    </citation>
    <scope>NUCLEOTIDE SEQUENCE [LARGE SCALE GENOMIC DNA]</scope>
    <source>
        <strain evidence="2 3">K1041</strain>
    </source>
</reference>
<dbReference type="PANTHER" id="PTHR43649">
    <property type="entry name" value="ARABINOSE-BINDING PROTEIN-RELATED"/>
    <property type="match status" value="1"/>
</dbReference>
<gene>
    <name evidence="2" type="ORF">HSX42_10550</name>
</gene>
<evidence type="ECO:0000256" key="1">
    <source>
        <dbReference type="SAM" id="SignalP"/>
    </source>
</evidence>
<protein>
    <submittedName>
        <fullName evidence="2">Extracellular solute-binding protein</fullName>
    </submittedName>
</protein>
<sequence length="466" mass="51426">MDDMFLSPTKRLVPMLLVSLGLVLGACSNSASNQEGNNKTGNSKNSIEIAFRDFGSGSVGLKEWLNAVKEEFEQQHSDVSVRFVPIQASEGDFFAKLALMVKNEQTAPDIVTEDTFMINSDAAAGNIDPLDKYIEQWDDWKNFNDRVKQGVTAVDGKVYGIPYSTDTRGLWYNVNIFRKAGLPVPWNPKSWDDVLEAAKTIKEKVPGVVPFWANSGKATGEATSMQTFEMLLYGTEDTLYNFDTKKWIVKSQGFLDSLEFIHQIYSNDLGPELSQVLTGKAGDIVQTELMPKEKVGIVLNGNWVPGVWREGGPSPWPEGTEVYKLTAMPTQHGQDPGFTSMSGGWALSIPSKADNKDLAWEFIKLATSEKYNKLYVLKQGDLTPRLDVAEDPEVLNAPGSVTKEAASFIKFTHFRPGVDKYPAVSTAIQAAVEAVATGSLSPKEAMEQYAREVTRVVGKENVEVRK</sequence>
<dbReference type="PANTHER" id="PTHR43649:SF14">
    <property type="entry name" value="BLR3389 PROTEIN"/>
    <property type="match status" value="1"/>
</dbReference>
<dbReference type="SUPFAM" id="SSF53850">
    <property type="entry name" value="Periplasmic binding protein-like II"/>
    <property type="match status" value="1"/>
</dbReference>
<keyword evidence="3" id="KW-1185">Reference proteome</keyword>
<evidence type="ECO:0000313" key="3">
    <source>
        <dbReference type="Proteomes" id="UP001297580"/>
    </source>
</evidence>
<dbReference type="RefSeq" id="WP_011887540.1">
    <property type="nucleotide sequence ID" value="NZ_CP017690.1"/>
</dbReference>
<dbReference type="Pfam" id="PF01547">
    <property type="entry name" value="SBP_bac_1"/>
    <property type="match status" value="1"/>
</dbReference>
<dbReference type="Proteomes" id="UP001297580">
    <property type="component" value="Chromosome"/>
</dbReference>
<dbReference type="InterPro" id="IPR050490">
    <property type="entry name" value="Bact_solute-bd_prot1"/>
</dbReference>
<dbReference type="GeneID" id="87624015"/>
<dbReference type="EMBL" id="CP133461">
    <property type="protein sequence ID" value="WMV74749.1"/>
    <property type="molecule type" value="Genomic_DNA"/>
</dbReference>
<feature type="signal peptide" evidence="1">
    <location>
        <begin position="1"/>
        <end position="31"/>
    </location>
</feature>
<dbReference type="Gene3D" id="3.40.190.10">
    <property type="entry name" value="Periplasmic binding protein-like II"/>
    <property type="match status" value="2"/>
</dbReference>
<dbReference type="InterPro" id="IPR006059">
    <property type="entry name" value="SBP"/>
</dbReference>
<organism evidence="2 3">
    <name type="scientific">Geobacillus thermodenitrificans</name>
    <dbReference type="NCBI Taxonomy" id="33940"/>
    <lineage>
        <taxon>Bacteria</taxon>
        <taxon>Bacillati</taxon>
        <taxon>Bacillota</taxon>
        <taxon>Bacilli</taxon>
        <taxon>Bacillales</taxon>
        <taxon>Anoxybacillaceae</taxon>
        <taxon>Geobacillus</taxon>
    </lineage>
</organism>
<feature type="chain" id="PRO_5046212525" evidence="1">
    <location>
        <begin position="32"/>
        <end position="466"/>
    </location>
</feature>
<proteinExistence type="predicted"/>